<dbReference type="InterPro" id="IPR011805">
    <property type="entry name" value="RNase_R"/>
</dbReference>
<dbReference type="GO" id="GO:0008859">
    <property type="term" value="F:exoribonuclease II activity"/>
    <property type="evidence" value="ECO:0007669"/>
    <property type="project" value="UniProtKB-UniRule"/>
</dbReference>
<keyword evidence="2 7" id="KW-0963">Cytoplasm</keyword>
<evidence type="ECO:0000256" key="1">
    <source>
        <dbReference type="ARBA" id="ARBA00001849"/>
    </source>
</evidence>
<evidence type="ECO:0000256" key="7">
    <source>
        <dbReference type="HAMAP-Rule" id="MF_01895"/>
    </source>
</evidence>
<evidence type="ECO:0000313" key="10">
    <source>
        <dbReference type="Proteomes" id="UP000004757"/>
    </source>
</evidence>
<dbReference type="EMBL" id="ADNC01000027">
    <property type="protein sequence ID" value="EFF41199.1"/>
    <property type="molecule type" value="Genomic_DNA"/>
</dbReference>
<dbReference type="Pfam" id="PF00575">
    <property type="entry name" value="S1"/>
    <property type="match status" value="1"/>
</dbReference>
<keyword evidence="5 7" id="KW-0269">Exonuclease</keyword>
<name>D4XWV4_9BACT</name>
<dbReference type="eggNOG" id="COG0557">
    <property type="taxonomic scope" value="Bacteria"/>
</dbReference>
<comment type="catalytic activity">
    <reaction evidence="1 7">
        <text>Exonucleolytic cleavage in the 3'- to 5'-direction to yield nucleoside 5'-phosphates.</text>
        <dbReference type="EC" id="3.1.13.1"/>
    </reaction>
</comment>
<sequence>MNIKEEILKYLRTSNQVRSFLNIAKGLGIKPNKNKDLTKALQESQKEFLIFKNEKDEYFAPIFKEEIEGKLSLSNNGRFAFVDYNIDELANTKDSVFIIKNNFNGAIHNDLVKVKIFIDKTKEKEQMLFGVVSQVVQRATNTLIGFVKKNGLFVDFEPIDKKYKFNKYKIIALQEKASLNDLVTVKIEEIKNNLILVSIQKVITNQADTKLFIKAYLEGVDVPKVFGSELNEEIAKIPEDIFNENISNRTDFTDELIVTIDGDDTKDFDDAVNVIKKENGNFVLSVHIADVSYYVTEGTKINDEALKRGTSIYLADQVIPMLPEALSNGICSLNPNQKRFVLSAIMEIDQNGNTLKTEIKQGIIDSKYRLTYKQVNNFFENNLLDPTWFRNNENLKIEKFNLDKLAKMLNDAKELSLILHKFKIKQGYIDFEINEPKILFNEDGSVKDITFYPRGFSEVLIEDFMVRANEEVAKFLNKNNFPAMYRVHEKPDEDRLLSFKNVLNTLGIKANIPTGNITPLLYSNVIETIKEQRNDEFIKLLFLRTMQKAVYSGDNIGHFGLASDCYCHFTSPIRRYPDLVIHRILRELVLNKELNKKEDLTNLVYSVSKANSASEQGAVEVERKVNDLLFSEYYKNKIGTKLTGQIVSVVKFGFFVEFENKTNALVHKSVLMDSDLEPNDAMTQLKGAKSTYTIGQNIDVIVAAVDLADGKVDCVPEVFYQDFLKQKINRRAVNDSHLRKN</sequence>
<comment type="subcellular location">
    <subcellularLocation>
        <location evidence="7">Cytoplasm</location>
    </subcellularLocation>
</comment>
<dbReference type="InterPro" id="IPR050180">
    <property type="entry name" value="RNR_Ribonuclease"/>
</dbReference>
<dbReference type="GO" id="GO:0005829">
    <property type="term" value="C:cytosol"/>
    <property type="evidence" value="ECO:0007669"/>
    <property type="project" value="TreeGrafter"/>
</dbReference>
<dbReference type="GO" id="GO:0003723">
    <property type="term" value="F:RNA binding"/>
    <property type="evidence" value="ECO:0007669"/>
    <property type="project" value="UniProtKB-UniRule"/>
</dbReference>
<dbReference type="SUPFAM" id="SSF50249">
    <property type="entry name" value="Nucleic acid-binding proteins"/>
    <property type="match status" value="2"/>
</dbReference>
<keyword evidence="10" id="KW-1185">Reference proteome</keyword>
<keyword evidence="3 7" id="KW-0540">Nuclease</keyword>
<dbReference type="HAMAP" id="MF_01895">
    <property type="entry name" value="RNase_R"/>
    <property type="match status" value="1"/>
</dbReference>
<dbReference type="InterPro" id="IPR004476">
    <property type="entry name" value="RNase_II/RNase_R"/>
</dbReference>
<evidence type="ECO:0000256" key="2">
    <source>
        <dbReference type="ARBA" id="ARBA00022490"/>
    </source>
</evidence>
<keyword evidence="4 7" id="KW-0378">Hydrolase</keyword>
<dbReference type="SMART" id="SM00316">
    <property type="entry name" value="S1"/>
    <property type="match status" value="1"/>
</dbReference>
<dbReference type="PANTHER" id="PTHR23355">
    <property type="entry name" value="RIBONUCLEASE"/>
    <property type="match status" value="1"/>
</dbReference>
<dbReference type="SMART" id="SM00955">
    <property type="entry name" value="RNB"/>
    <property type="match status" value="1"/>
</dbReference>
<protein>
    <recommendedName>
        <fullName evidence="7">Ribonuclease R</fullName>
        <shortName evidence="7">RNase R</shortName>
        <ecNumber evidence="7">3.1.13.1</ecNumber>
    </recommendedName>
</protein>
<proteinExistence type="inferred from homology"/>
<dbReference type="InterPro" id="IPR003029">
    <property type="entry name" value="S1_domain"/>
</dbReference>
<reference evidence="9 10" key="1">
    <citation type="submission" date="2010-03" db="EMBL/GenBank/DDBJ databases">
        <authorList>
            <person name="Glass J.I."/>
            <person name="Benders G.A."/>
            <person name="Durkin A.S."/>
            <person name="Farmerie W.G."/>
            <person name="Hlavinka K."/>
            <person name="Hostetler J."/>
            <person name="Jackson J."/>
            <person name="May M.A."/>
            <person name="Miller R.H."/>
            <person name="Paralanov V."/>
            <person name="Radune D."/>
            <person name="Szczypinski B."/>
            <person name="Brown D.R."/>
        </authorList>
    </citation>
    <scope>NUCLEOTIDE SEQUENCE [LARGE SCALE GENOMIC DNA]</scope>
    <source>
        <strain evidence="9 10">A21JP2</strain>
    </source>
</reference>
<evidence type="ECO:0000256" key="4">
    <source>
        <dbReference type="ARBA" id="ARBA00022801"/>
    </source>
</evidence>
<dbReference type="Gene3D" id="2.40.50.140">
    <property type="entry name" value="Nucleic acid-binding proteins"/>
    <property type="match status" value="2"/>
</dbReference>
<dbReference type="OrthoDB" id="9764149at2"/>
<comment type="function">
    <text evidence="7">3'-5' exoribonuclease that releases 5'-nucleoside monophosphates and is involved in maturation of structured RNAs.</text>
</comment>
<dbReference type="NCBIfam" id="TIGR02063">
    <property type="entry name" value="RNase_R"/>
    <property type="match status" value="1"/>
</dbReference>
<dbReference type="InterPro" id="IPR001900">
    <property type="entry name" value="RNase_II/R"/>
</dbReference>
<dbReference type="STRING" id="747682.MALL_0323"/>
<comment type="similarity">
    <text evidence="7">Belongs to the RNR ribonuclease family. RNase R subfamily.</text>
</comment>
<comment type="caution">
    <text evidence="9">The sequence shown here is derived from an EMBL/GenBank/DDBJ whole genome shotgun (WGS) entry which is preliminary data.</text>
</comment>
<dbReference type="Proteomes" id="UP000004757">
    <property type="component" value="Unassembled WGS sequence"/>
</dbReference>
<accession>D4XWV4</accession>
<keyword evidence="6 7" id="KW-0694">RNA-binding</keyword>
<dbReference type="PROSITE" id="PS50126">
    <property type="entry name" value="S1"/>
    <property type="match status" value="1"/>
</dbReference>
<feature type="domain" description="S1 motif" evidence="8">
    <location>
        <begin position="639"/>
        <end position="717"/>
    </location>
</feature>
<organism evidence="9 10">
    <name type="scientific">Mycoplasmopsis alligatoris A21JP2</name>
    <dbReference type="NCBI Taxonomy" id="747682"/>
    <lineage>
        <taxon>Bacteria</taxon>
        <taxon>Bacillati</taxon>
        <taxon>Mycoplasmatota</taxon>
        <taxon>Mycoplasmoidales</taxon>
        <taxon>Metamycoplasmataceae</taxon>
        <taxon>Mycoplasmopsis</taxon>
    </lineage>
</organism>
<dbReference type="AlphaFoldDB" id="D4XWV4"/>
<dbReference type="NCBIfam" id="TIGR00358">
    <property type="entry name" value="3_prime_RNase"/>
    <property type="match status" value="1"/>
</dbReference>
<dbReference type="InterPro" id="IPR012340">
    <property type="entry name" value="NA-bd_OB-fold"/>
</dbReference>
<evidence type="ECO:0000256" key="5">
    <source>
        <dbReference type="ARBA" id="ARBA00022839"/>
    </source>
</evidence>
<evidence type="ECO:0000313" key="9">
    <source>
        <dbReference type="EMBL" id="EFF41199.1"/>
    </source>
</evidence>
<dbReference type="RefSeq" id="WP_005683818.1">
    <property type="nucleotide sequence ID" value="NZ_ADNC01000027.1"/>
</dbReference>
<evidence type="ECO:0000256" key="6">
    <source>
        <dbReference type="ARBA" id="ARBA00022884"/>
    </source>
</evidence>
<dbReference type="GO" id="GO:0006402">
    <property type="term" value="P:mRNA catabolic process"/>
    <property type="evidence" value="ECO:0007669"/>
    <property type="project" value="TreeGrafter"/>
</dbReference>
<dbReference type="EC" id="3.1.13.1" evidence="7"/>
<evidence type="ECO:0000259" key="8">
    <source>
        <dbReference type="PROSITE" id="PS50126"/>
    </source>
</evidence>
<dbReference type="PANTHER" id="PTHR23355:SF9">
    <property type="entry name" value="DIS3-LIKE EXONUCLEASE 2"/>
    <property type="match status" value="1"/>
</dbReference>
<dbReference type="Pfam" id="PF00773">
    <property type="entry name" value="RNB"/>
    <property type="match status" value="1"/>
</dbReference>
<evidence type="ECO:0000256" key="3">
    <source>
        <dbReference type="ARBA" id="ARBA00022722"/>
    </source>
</evidence>
<gene>
    <name evidence="7 9" type="primary">rnr</name>
    <name evidence="9" type="ORF">MALL_0323</name>
</gene>